<dbReference type="EMBL" id="JAERQM010000002">
    <property type="protein sequence ID" value="MBU8543637.1"/>
    <property type="molecule type" value="Genomic_DNA"/>
</dbReference>
<dbReference type="Proteomes" id="UP000689967">
    <property type="component" value="Unassembled WGS sequence"/>
</dbReference>
<organism evidence="1 2">
    <name type="scientific">Falsiroseomonas oleicola</name>
    <dbReference type="NCBI Taxonomy" id="2801474"/>
    <lineage>
        <taxon>Bacteria</taxon>
        <taxon>Pseudomonadati</taxon>
        <taxon>Pseudomonadota</taxon>
        <taxon>Alphaproteobacteria</taxon>
        <taxon>Acetobacterales</taxon>
        <taxon>Roseomonadaceae</taxon>
        <taxon>Falsiroseomonas</taxon>
    </lineage>
</organism>
<accession>A0ABS6H4M9</accession>
<proteinExistence type="predicted"/>
<gene>
    <name evidence="1" type="ORF">JJQ90_07965</name>
</gene>
<sequence>MPHPIWCGMASPCIDVCRYDETTGFCFGCGLLKREKKRWKKDREDRPAIRAALPDRIAELAAAGHRTGEAAKKKK</sequence>
<evidence type="ECO:0000313" key="1">
    <source>
        <dbReference type="EMBL" id="MBU8543637.1"/>
    </source>
</evidence>
<evidence type="ECO:0000313" key="2">
    <source>
        <dbReference type="Proteomes" id="UP000689967"/>
    </source>
</evidence>
<dbReference type="InterPro" id="IPR010710">
    <property type="entry name" value="DUF1289"/>
</dbReference>
<keyword evidence="2" id="KW-1185">Reference proteome</keyword>
<name>A0ABS6H4M9_9PROT</name>
<reference evidence="1 2" key="1">
    <citation type="submission" date="2021-01" db="EMBL/GenBank/DDBJ databases">
        <title>Roseomonas sp. nov, a bacterium isolated from an oil production mixture in Yumen Oilfield.</title>
        <authorList>
            <person name="Wu D."/>
        </authorList>
    </citation>
    <scope>NUCLEOTIDE SEQUENCE [LARGE SCALE GENOMIC DNA]</scope>
    <source>
        <strain evidence="1 2">ROY-5-3</strain>
    </source>
</reference>
<dbReference type="RefSeq" id="WP_216874175.1">
    <property type="nucleotide sequence ID" value="NZ_JAERQM010000002.1"/>
</dbReference>
<protein>
    <submittedName>
        <fullName evidence="1">DUF1289 domain-containing protein</fullName>
    </submittedName>
</protein>
<dbReference type="Pfam" id="PF06945">
    <property type="entry name" value="DUF1289"/>
    <property type="match status" value="1"/>
</dbReference>
<comment type="caution">
    <text evidence="1">The sequence shown here is derived from an EMBL/GenBank/DDBJ whole genome shotgun (WGS) entry which is preliminary data.</text>
</comment>